<comment type="similarity">
    <text evidence="2">Belongs to the glycosyl hydrolase 15 family.</text>
</comment>
<dbReference type="Gene3D" id="1.50.10.10">
    <property type="match status" value="1"/>
</dbReference>
<evidence type="ECO:0000256" key="11">
    <source>
        <dbReference type="ARBA" id="ARBA00060615"/>
    </source>
</evidence>
<dbReference type="RefSeq" id="WP_179621333.1">
    <property type="nucleotide sequence ID" value="NZ_JACCBW010000005.1"/>
</dbReference>
<comment type="catalytic activity">
    <reaction evidence="1">
        <text>alpha,alpha-trehalose + H2O = alpha-D-glucose + beta-D-glucose</text>
        <dbReference type="Rhea" id="RHEA:32675"/>
        <dbReference type="ChEBI" id="CHEBI:15377"/>
        <dbReference type="ChEBI" id="CHEBI:15903"/>
        <dbReference type="ChEBI" id="CHEBI:16551"/>
        <dbReference type="ChEBI" id="CHEBI:17925"/>
        <dbReference type="EC" id="3.2.1.28"/>
    </reaction>
</comment>
<keyword evidence="7" id="KW-0326">Glycosidase</keyword>
<evidence type="ECO:0000256" key="8">
    <source>
        <dbReference type="ARBA" id="ARBA00030473"/>
    </source>
</evidence>
<keyword evidence="5" id="KW-0378">Hydrolase</keyword>
<reference evidence="14 15" key="2">
    <citation type="submission" date="2020-08" db="EMBL/GenBank/DDBJ databases">
        <title>The Agave Microbiome: Exploring the role of microbial communities in plant adaptations to desert environments.</title>
        <authorList>
            <person name="Partida-Martinez L.P."/>
        </authorList>
    </citation>
    <scope>NUCLEOTIDE SEQUENCE [LARGE SCALE GENOMIC DNA]</scope>
    <source>
        <strain evidence="14 15">AT2.17</strain>
    </source>
</reference>
<reference evidence="14 15" key="1">
    <citation type="submission" date="2020-07" db="EMBL/GenBank/DDBJ databases">
        <authorList>
            <person name="Partida-Martinez L."/>
            <person name="Huntemann M."/>
            <person name="Clum A."/>
            <person name="Wang J."/>
            <person name="Palaniappan K."/>
            <person name="Ritter S."/>
            <person name="Chen I.-M."/>
            <person name="Stamatis D."/>
            <person name="Reddy T."/>
            <person name="O'Malley R."/>
            <person name="Daum C."/>
            <person name="Shapiro N."/>
            <person name="Ivanova N."/>
            <person name="Kyrpides N."/>
            <person name="Woyke T."/>
        </authorList>
    </citation>
    <scope>NUCLEOTIDE SEQUENCE [LARGE SCALE GENOMIC DNA]</scope>
    <source>
        <strain evidence="14 15">AT2.17</strain>
    </source>
</reference>
<keyword evidence="6" id="KW-0119">Carbohydrate metabolism</keyword>
<evidence type="ECO:0000256" key="3">
    <source>
        <dbReference type="ARBA" id="ARBA00012757"/>
    </source>
</evidence>
<evidence type="ECO:0000256" key="6">
    <source>
        <dbReference type="ARBA" id="ARBA00023277"/>
    </source>
</evidence>
<comment type="pathway">
    <text evidence="11">Glycan degradation; trehalose degradation; D-glucose from alpha,alpha-trehalose: step 1/1.</text>
</comment>
<protein>
    <recommendedName>
        <fullName evidence="4">Trehalase</fullName>
        <ecNumber evidence="3">3.2.1.28</ecNumber>
    </recommendedName>
    <alternativeName>
        <fullName evidence="8">Alpha,alpha-trehalase</fullName>
    </alternativeName>
    <alternativeName>
        <fullName evidence="9">Alpha,alpha-trehalose glucohydrolase</fullName>
    </alternativeName>
</protein>
<dbReference type="FunFam" id="1.50.10.10:FF:000005">
    <property type="entry name" value="Glycosyl hydrolase, glucoamylase"/>
    <property type="match status" value="1"/>
</dbReference>
<sequence>MALPIEDYALIGDRGTAALVGKDGSIDWLCLPRFDSPACFAALLGTEEHGRWLLAPADEVVSTSRRYVDGTALLETTFTTSTGEVVLLDVMPTNDSRADVVRRLTCTRGSVRIRHDWVVRTDYGRVRPWVSRERAHGHEVVVAVAGPDKFVLRGPRLPHGHGGHHSDEFDLSEGDELTFSTTWVQSWRDVPEPMGFDERIDATTDQQRAWSARSPEDVPHADQVRRSLLTLLLMTHAETGGIVAAPTTSLPEDFGGERNWDYRFCWLRDAALTLESLLGAGYDEEALEWRRWLLRAVAGDPADLQIMYTVDGGRQLPELELPHLPGYAGSTPVRIGNGAVSQRQNDVLGEVMIALELAREAGLTETRNSWSLQRALVDELAEHWDEPDNGLWEIRGPQRHFTHSRLMVWVAFDRGVKAIEEHGLEGPLERWRDLRDRVREEILDKGYDVERGTFTQHYDTSEVDAALLNIPLVGFLPGDDPRVLGTIDAVMADLDADGLLLRYRTETGVDGLSGDEHPFLACSFWLVSALAAAGRRDEAGALMDRLCGLTNDVGLLSEEYDADHGRMAGNFPQAFSHLALVQAALALR</sequence>
<accession>A0A7Y9KTR5</accession>
<evidence type="ECO:0000256" key="10">
    <source>
        <dbReference type="ARBA" id="ARBA00053030"/>
    </source>
</evidence>
<keyword evidence="15" id="KW-1185">Reference proteome</keyword>
<dbReference type="InterPro" id="IPR045582">
    <property type="entry name" value="Trehalase-like_N"/>
</dbReference>
<evidence type="ECO:0000256" key="7">
    <source>
        <dbReference type="ARBA" id="ARBA00023295"/>
    </source>
</evidence>
<dbReference type="Pfam" id="PF00723">
    <property type="entry name" value="Glyco_hydro_15"/>
    <property type="match status" value="1"/>
</dbReference>
<feature type="domain" description="Trehalase-like N-terminal" evidence="13">
    <location>
        <begin position="2"/>
        <end position="134"/>
    </location>
</feature>
<dbReference type="SUPFAM" id="SSF48208">
    <property type="entry name" value="Six-hairpin glycosidases"/>
    <property type="match status" value="1"/>
</dbReference>
<evidence type="ECO:0000259" key="13">
    <source>
        <dbReference type="Pfam" id="PF19291"/>
    </source>
</evidence>
<dbReference type="GO" id="GO:0004555">
    <property type="term" value="F:alpha,alpha-trehalase activity"/>
    <property type="evidence" value="ECO:0007669"/>
    <property type="project" value="UniProtKB-EC"/>
</dbReference>
<evidence type="ECO:0000313" key="15">
    <source>
        <dbReference type="Proteomes" id="UP000549911"/>
    </source>
</evidence>
<dbReference type="GO" id="GO:0005993">
    <property type="term" value="P:trehalose catabolic process"/>
    <property type="evidence" value="ECO:0007669"/>
    <property type="project" value="UniProtKB-ARBA"/>
</dbReference>
<proteinExistence type="inferred from homology"/>
<dbReference type="Proteomes" id="UP000549911">
    <property type="component" value="Unassembled WGS sequence"/>
</dbReference>
<evidence type="ECO:0000256" key="1">
    <source>
        <dbReference type="ARBA" id="ARBA00001576"/>
    </source>
</evidence>
<feature type="domain" description="GH15-like" evidence="12">
    <location>
        <begin position="220"/>
        <end position="584"/>
    </location>
</feature>
<organism evidence="14 15">
    <name type="scientific">Nocardioides cavernae</name>
    <dbReference type="NCBI Taxonomy" id="1921566"/>
    <lineage>
        <taxon>Bacteria</taxon>
        <taxon>Bacillati</taxon>
        <taxon>Actinomycetota</taxon>
        <taxon>Actinomycetes</taxon>
        <taxon>Propionibacteriales</taxon>
        <taxon>Nocardioidaceae</taxon>
        <taxon>Nocardioides</taxon>
    </lineage>
</organism>
<dbReference type="PANTHER" id="PTHR31616:SF0">
    <property type="entry name" value="GLUCAN 1,4-ALPHA-GLUCOSIDASE"/>
    <property type="match status" value="1"/>
</dbReference>
<name>A0A7Y9KTR5_9ACTN</name>
<dbReference type="InterPro" id="IPR012341">
    <property type="entry name" value="6hp_glycosidase-like_sf"/>
</dbReference>
<dbReference type="InterPro" id="IPR011613">
    <property type="entry name" value="GH15-like"/>
</dbReference>
<evidence type="ECO:0000313" key="14">
    <source>
        <dbReference type="EMBL" id="NYE38710.1"/>
    </source>
</evidence>
<comment type="caution">
    <text evidence="14">The sequence shown here is derived from an EMBL/GenBank/DDBJ whole genome shotgun (WGS) entry which is preliminary data.</text>
</comment>
<evidence type="ECO:0000256" key="5">
    <source>
        <dbReference type="ARBA" id="ARBA00022801"/>
    </source>
</evidence>
<evidence type="ECO:0000256" key="4">
    <source>
        <dbReference type="ARBA" id="ARBA00019905"/>
    </source>
</evidence>
<dbReference type="PANTHER" id="PTHR31616">
    <property type="entry name" value="TREHALASE"/>
    <property type="match status" value="1"/>
</dbReference>
<dbReference type="EMBL" id="JACCBW010000005">
    <property type="protein sequence ID" value="NYE38710.1"/>
    <property type="molecule type" value="Genomic_DNA"/>
</dbReference>
<dbReference type="InterPro" id="IPR008928">
    <property type="entry name" value="6-hairpin_glycosidase_sf"/>
</dbReference>
<dbReference type="AlphaFoldDB" id="A0A7Y9KTR5"/>
<evidence type="ECO:0000256" key="9">
    <source>
        <dbReference type="ARBA" id="ARBA00031637"/>
    </source>
</evidence>
<comment type="cofactor">
    <cofactor evidence="10">
        <name>phosphate</name>
        <dbReference type="ChEBI" id="CHEBI:43474"/>
    </cofactor>
</comment>
<evidence type="ECO:0000256" key="2">
    <source>
        <dbReference type="ARBA" id="ARBA00006188"/>
    </source>
</evidence>
<gene>
    <name evidence="14" type="ORF">F4692_003860</name>
</gene>
<dbReference type="Pfam" id="PF19291">
    <property type="entry name" value="TREH_N"/>
    <property type="match status" value="1"/>
</dbReference>
<dbReference type="EC" id="3.2.1.28" evidence="3"/>
<evidence type="ECO:0000259" key="12">
    <source>
        <dbReference type="Pfam" id="PF00723"/>
    </source>
</evidence>